<evidence type="ECO:0000259" key="1">
    <source>
        <dbReference type="Pfam" id="PF13843"/>
    </source>
</evidence>
<dbReference type="Proteomes" id="UP001165121">
    <property type="component" value="Unassembled WGS sequence"/>
</dbReference>
<dbReference type="PANTHER" id="PTHR46599">
    <property type="entry name" value="PIGGYBAC TRANSPOSABLE ELEMENT-DERIVED PROTEIN 4"/>
    <property type="match status" value="1"/>
</dbReference>
<name>A0A9W6XJM8_9STRA</name>
<accession>A0A9W6XJM8</accession>
<dbReference type="OrthoDB" id="128286at2759"/>
<dbReference type="InterPro" id="IPR029526">
    <property type="entry name" value="PGBD"/>
</dbReference>
<sequence>MLARIEMTVSGGLLASRSRRRSDQPQWQGEFIALHSELIAVSWMDSKPVNMIATGCATTPASVTRREKGFAVLQVVPCPQLIADYHSDMGGVDHHDQLRLQRYSIQRCVAFKKYYRQLFLGFVDMVIVNGFIIHKIIMKKGGKPVSSHAEYMRRLHVDLLAVTAASLSSNKNAEYLVSVPFPPSKHTLEEQERKYRSKRRQHLCKVCSAMTPLKIKGLESRYFCLACEELHDGHVPLCRSAFKHARLIGGPSVDIICATGRLLLRGKMGWK</sequence>
<gene>
    <name evidence="2" type="ORF">Pfra01_001201100</name>
</gene>
<dbReference type="Pfam" id="PF13843">
    <property type="entry name" value="DDE_Tnp_1_7"/>
    <property type="match status" value="1"/>
</dbReference>
<feature type="domain" description="PiggyBac transposable element-derived protein" evidence="1">
    <location>
        <begin position="29"/>
        <end position="131"/>
    </location>
</feature>
<reference evidence="2" key="1">
    <citation type="submission" date="2023-04" db="EMBL/GenBank/DDBJ databases">
        <title>Phytophthora fragariaefolia NBRC 109709.</title>
        <authorList>
            <person name="Ichikawa N."/>
            <person name="Sato H."/>
            <person name="Tonouchi N."/>
        </authorList>
    </citation>
    <scope>NUCLEOTIDE SEQUENCE</scope>
    <source>
        <strain evidence="2">NBRC 109709</strain>
    </source>
</reference>
<proteinExistence type="predicted"/>
<organism evidence="2 3">
    <name type="scientific">Phytophthora fragariaefolia</name>
    <dbReference type="NCBI Taxonomy" id="1490495"/>
    <lineage>
        <taxon>Eukaryota</taxon>
        <taxon>Sar</taxon>
        <taxon>Stramenopiles</taxon>
        <taxon>Oomycota</taxon>
        <taxon>Peronosporomycetes</taxon>
        <taxon>Peronosporales</taxon>
        <taxon>Peronosporaceae</taxon>
        <taxon>Phytophthora</taxon>
    </lineage>
</organism>
<evidence type="ECO:0000313" key="2">
    <source>
        <dbReference type="EMBL" id="GMF39851.1"/>
    </source>
</evidence>
<dbReference type="EMBL" id="BSXT01001194">
    <property type="protein sequence ID" value="GMF39851.1"/>
    <property type="molecule type" value="Genomic_DNA"/>
</dbReference>
<keyword evidence="3" id="KW-1185">Reference proteome</keyword>
<comment type="caution">
    <text evidence="2">The sequence shown here is derived from an EMBL/GenBank/DDBJ whole genome shotgun (WGS) entry which is preliminary data.</text>
</comment>
<evidence type="ECO:0000313" key="3">
    <source>
        <dbReference type="Proteomes" id="UP001165121"/>
    </source>
</evidence>
<dbReference type="PANTHER" id="PTHR46599:SF3">
    <property type="entry name" value="PIGGYBAC TRANSPOSABLE ELEMENT-DERIVED PROTEIN 4"/>
    <property type="match status" value="1"/>
</dbReference>
<dbReference type="AlphaFoldDB" id="A0A9W6XJM8"/>
<protein>
    <submittedName>
        <fullName evidence="2">Unnamed protein product</fullName>
    </submittedName>
</protein>